<feature type="domain" description="Glycosyl transferase family 1" evidence="2">
    <location>
        <begin position="8"/>
        <end position="83"/>
    </location>
</feature>
<dbReference type="PANTHER" id="PTHR45918">
    <property type="entry name" value="ALPHA-1,3/1,6-MANNOSYLTRANSFERASE ALG2"/>
    <property type="match status" value="1"/>
</dbReference>
<dbReference type="InterPro" id="IPR027054">
    <property type="entry name" value="ALG2"/>
</dbReference>
<evidence type="ECO:0000259" key="2">
    <source>
        <dbReference type="Pfam" id="PF00534"/>
    </source>
</evidence>
<dbReference type="GO" id="GO:0004378">
    <property type="term" value="F:GDP-Man:Man(1)GlcNAc(2)-PP-Dol alpha-1,3-mannosyltransferase activity"/>
    <property type="evidence" value="ECO:0007669"/>
    <property type="project" value="InterPro"/>
</dbReference>
<protein>
    <recommendedName>
        <fullName evidence="2">Glycosyl transferase family 1 domain-containing protein</fullName>
    </recommendedName>
</protein>
<dbReference type="Gene3D" id="3.40.50.2000">
    <property type="entry name" value="Glycogen Phosphorylase B"/>
    <property type="match status" value="1"/>
</dbReference>
<keyword evidence="1" id="KW-0808">Transferase</keyword>
<organism evidence="3">
    <name type="scientific">hydrothermal vent metagenome</name>
    <dbReference type="NCBI Taxonomy" id="652676"/>
    <lineage>
        <taxon>unclassified sequences</taxon>
        <taxon>metagenomes</taxon>
        <taxon>ecological metagenomes</taxon>
    </lineage>
</organism>
<dbReference type="InterPro" id="IPR001296">
    <property type="entry name" value="Glyco_trans_1"/>
</dbReference>
<dbReference type="SUPFAM" id="SSF53756">
    <property type="entry name" value="UDP-Glycosyltransferase/glycogen phosphorylase"/>
    <property type="match status" value="1"/>
</dbReference>
<dbReference type="AlphaFoldDB" id="A0A3B1BSF7"/>
<reference evidence="3" key="1">
    <citation type="submission" date="2018-06" db="EMBL/GenBank/DDBJ databases">
        <authorList>
            <person name="Zhirakovskaya E."/>
        </authorList>
    </citation>
    <scope>NUCLEOTIDE SEQUENCE</scope>
</reference>
<dbReference type="EMBL" id="UOGB01000087">
    <property type="protein sequence ID" value="VAX17481.1"/>
    <property type="molecule type" value="Genomic_DNA"/>
</dbReference>
<feature type="non-terminal residue" evidence="3">
    <location>
        <position position="1"/>
    </location>
</feature>
<accession>A0A3B1BSF7</accession>
<dbReference type="PANTHER" id="PTHR45918:SF1">
    <property type="entry name" value="ALPHA-1,3_1,6-MANNOSYLTRANSFERASE ALG2"/>
    <property type="match status" value="1"/>
</dbReference>
<gene>
    <name evidence="3" type="ORF">MNBD_NITROSPINAE03-970</name>
</gene>
<dbReference type="Pfam" id="PF00534">
    <property type="entry name" value="Glycos_transf_1"/>
    <property type="match status" value="1"/>
</dbReference>
<sequence length="100" mass="10993">EKSIASIYIPRDEDFGMSPVESLAAGKPVLGVAEGGVLETIVHGETGILIPANPSPEDLIEAVHQLTPKRALALREACEQRAELFDKKIFLEKMRQLIER</sequence>
<dbReference type="GO" id="GO:0012505">
    <property type="term" value="C:endomembrane system"/>
    <property type="evidence" value="ECO:0007669"/>
    <property type="project" value="TreeGrafter"/>
</dbReference>
<evidence type="ECO:0000313" key="3">
    <source>
        <dbReference type="EMBL" id="VAX17481.1"/>
    </source>
</evidence>
<evidence type="ECO:0000256" key="1">
    <source>
        <dbReference type="ARBA" id="ARBA00022679"/>
    </source>
</evidence>
<proteinExistence type="predicted"/>
<name>A0A3B1BSF7_9ZZZZ</name>